<comment type="caution">
    <text evidence="1">The sequence shown here is derived from an EMBL/GenBank/DDBJ whole genome shotgun (WGS) entry which is preliminary data.</text>
</comment>
<evidence type="ECO:0000313" key="3">
    <source>
        <dbReference type="Proteomes" id="UP000254330"/>
    </source>
</evidence>
<name>A0A8B4Q917_9BACL</name>
<dbReference type="EMBL" id="SNZG01000030">
    <property type="protein sequence ID" value="TDR35539.1"/>
    <property type="molecule type" value="Genomic_DNA"/>
</dbReference>
<evidence type="ECO:0000313" key="2">
    <source>
        <dbReference type="EMBL" id="TDR35539.1"/>
    </source>
</evidence>
<accession>A0A8B4Q917</accession>
<reference evidence="2 4" key="2">
    <citation type="submission" date="2019-03" db="EMBL/GenBank/DDBJ databases">
        <title>Genomic Encyclopedia of Type Strains, Phase IV (KMG-IV): sequencing the most valuable type-strain genomes for metagenomic binning, comparative biology and taxonomic classification.</title>
        <authorList>
            <person name="Goeker M."/>
        </authorList>
    </citation>
    <scope>NUCLEOTIDE SEQUENCE [LARGE SCALE GENOMIC DNA]</scope>
    <source>
        <strain evidence="2 4">DSM 20580</strain>
    </source>
</reference>
<reference evidence="1 3" key="1">
    <citation type="submission" date="2018-06" db="EMBL/GenBank/DDBJ databases">
        <authorList>
            <consortium name="Pathogen Informatics"/>
            <person name="Doyle S."/>
        </authorList>
    </citation>
    <scope>NUCLEOTIDE SEQUENCE [LARGE SCALE GENOMIC DNA]</scope>
    <source>
        <strain evidence="1 3">NCTC10597</strain>
    </source>
</reference>
<dbReference type="OrthoDB" id="2909155at2"/>
<protein>
    <submittedName>
        <fullName evidence="2">Uncharacterized protein DUF3954</fullName>
    </submittedName>
</protein>
<evidence type="ECO:0000313" key="1">
    <source>
        <dbReference type="EMBL" id="STX09199.1"/>
    </source>
</evidence>
<sequence length="59" mass="6712">MNKQVELKTEISLMENGVYIVSNGKLIPLESPQAGFGKQEINWQSGKVTHVDYKYTKKI</sequence>
<dbReference type="AlphaFoldDB" id="A0A8B4Q917"/>
<evidence type="ECO:0000313" key="4">
    <source>
        <dbReference type="Proteomes" id="UP000294641"/>
    </source>
</evidence>
<dbReference type="Proteomes" id="UP000294641">
    <property type="component" value="Unassembled WGS sequence"/>
</dbReference>
<dbReference type="InterPro" id="IPR025017">
    <property type="entry name" value="DUF3954"/>
</dbReference>
<organism evidence="1 3">
    <name type="scientific">Kurthia zopfii</name>
    <dbReference type="NCBI Taxonomy" id="1650"/>
    <lineage>
        <taxon>Bacteria</taxon>
        <taxon>Bacillati</taxon>
        <taxon>Bacillota</taxon>
        <taxon>Bacilli</taxon>
        <taxon>Bacillales</taxon>
        <taxon>Caryophanaceae</taxon>
        <taxon>Kurthia</taxon>
    </lineage>
</organism>
<dbReference type="Proteomes" id="UP000254330">
    <property type="component" value="Unassembled WGS sequence"/>
</dbReference>
<dbReference type="RefSeq" id="WP_109348747.1">
    <property type="nucleotide sequence ID" value="NZ_BJUE01000007.1"/>
</dbReference>
<dbReference type="EMBL" id="UGNP01000001">
    <property type="protein sequence ID" value="STX09199.1"/>
    <property type="molecule type" value="Genomic_DNA"/>
</dbReference>
<gene>
    <name evidence="2" type="ORF">DFR61_13034</name>
    <name evidence="1" type="ORF">NCTC10597_00869</name>
</gene>
<proteinExistence type="predicted"/>
<dbReference type="Pfam" id="PF13128">
    <property type="entry name" value="DUF3954"/>
    <property type="match status" value="1"/>
</dbReference>
<keyword evidence="4" id="KW-1185">Reference proteome</keyword>